<reference evidence="3" key="1">
    <citation type="submission" date="2022-08" db="UniProtKB">
        <authorList>
            <consortium name="EnsemblMetazoa"/>
        </authorList>
    </citation>
    <scope>IDENTIFICATION</scope>
    <source>
        <strain evidence="3">05x7-T-G4-1.051#20</strain>
    </source>
</reference>
<comment type="similarity">
    <text evidence="1">Belongs to the IFI44 family.</text>
</comment>
<keyword evidence="4" id="KW-1185">Reference proteome</keyword>
<dbReference type="Gene3D" id="3.40.50.300">
    <property type="entry name" value="P-loop containing nucleotide triphosphate hydrolases"/>
    <property type="match status" value="1"/>
</dbReference>
<name>A0A8W8M1T5_MAGGI</name>
<dbReference type="PANTHER" id="PTHR14241">
    <property type="entry name" value="INTERFERON-INDUCED PROTEIN 44"/>
    <property type="match status" value="1"/>
</dbReference>
<sequence>MLNYDSFSVSYNDLVIITKGGRVKLSELQTTAKDFKTENMGCCLKDRDILQLSSWLGEDCHFKLLYKISRDGGSAEKFHELCDNKGPTVTIFYNTDNNVYGGYLSRSWQRSGGWITDGSSFLFQLYSNRKWNPNMFEVKDTESNVYFDEDHGPKFEDLNSFSGIIEKTSDYYEMIKDDLFRNSYYETRDNDAESIANGHNNVTDLEVYLVKEGLRKPWQEPPVWEPQTLESLKKFIGSFEPNEELNVPEVNILLVGQVGAGKSSVVNTINSIWKGEISTRSWAGSSEHSLTTSFTRYKIRDPSTGTYLKFRLCDMRGLEGDMNVKSEDIASLLDGHIPNKYKFNPAAPATKDTPGFVKEPTIKDMIHTVVFVIDGSNVEVMPDEIVKKLKDIKEMLIVRDIPLMVFETKIDKVCSEVDKDVEEVFYSETVKTSVDKVADVIAIPRSHVFPIKNYEKEGSLQTGISILALRALKQALLFSEDFLENQS</sequence>
<proteinExistence type="inferred from homology"/>
<accession>A0A8W8M1T5</accession>
<dbReference type="Proteomes" id="UP000005408">
    <property type="component" value="Unassembled WGS sequence"/>
</dbReference>
<dbReference type="SUPFAM" id="SSF52540">
    <property type="entry name" value="P-loop containing nucleoside triphosphate hydrolases"/>
    <property type="match status" value="1"/>
</dbReference>
<dbReference type="InterPro" id="IPR006571">
    <property type="entry name" value="TLDc_dom"/>
</dbReference>
<dbReference type="EnsemblMetazoa" id="G31185.11">
    <property type="protein sequence ID" value="G31185.11:cds"/>
    <property type="gene ID" value="G31185"/>
</dbReference>
<organism evidence="3 4">
    <name type="scientific">Magallana gigas</name>
    <name type="common">Pacific oyster</name>
    <name type="synonym">Crassostrea gigas</name>
    <dbReference type="NCBI Taxonomy" id="29159"/>
    <lineage>
        <taxon>Eukaryota</taxon>
        <taxon>Metazoa</taxon>
        <taxon>Spiralia</taxon>
        <taxon>Lophotrochozoa</taxon>
        <taxon>Mollusca</taxon>
        <taxon>Bivalvia</taxon>
        <taxon>Autobranchia</taxon>
        <taxon>Pteriomorphia</taxon>
        <taxon>Ostreida</taxon>
        <taxon>Ostreoidea</taxon>
        <taxon>Ostreidae</taxon>
        <taxon>Magallana</taxon>
    </lineage>
</organism>
<protein>
    <recommendedName>
        <fullName evidence="2">TLDc domain-containing protein</fullName>
    </recommendedName>
</protein>
<feature type="domain" description="TLDc" evidence="2">
    <location>
        <begin position="38"/>
        <end position="211"/>
    </location>
</feature>
<dbReference type="CDD" id="cd00882">
    <property type="entry name" value="Ras_like_GTPase"/>
    <property type="match status" value="1"/>
</dbReference>
<dbReference type="PANTHER" id="PTHR14241:SF32">
    <property type="entry name" value="VWFA DOMAIN-CONTAINING PROTEIN-RELATED"/>
    <property type="match status" value="1"/>
</dbReference>
<dbReference type="Pfam" id="PF07534">
    <property type="entry name" value="TLD"/>
    <property type="match status" value="1"/>
</dbReference>
<dbReference type="AlphaFoldDB" id="A0A8W8M1T5"/>
<dbReference type="SMART" id="SM00584">
    <property type="entry name" value="TLDc"/>
    <property type="match status" value="1"/>
</dbReference>
<evidence type="ECO:0000313" key="4">
    <source>
        <dbReference type="Proteomes" id="UP000005408"/>
    </source>
</evidence>
<evidence type="ECO:0000259" key="2">
    <source>
        <dbReference type="PROSITE" id="PS51886"/>
    </source>
</evidence>
<dbReference type="PROSITE" id="PS51886">
    <property type="entry name" value="TLDC"/>
    <property type="match status" value="1"/>
</dbReference>
<dbReference type="InterPro" id="IPR027417">
    <property type="entry name" value="P-loop_NTPase"/>
</dbReference>
<evidence type="ECO:0000256" key="1">
    <source>
        <dbReference type="ARBA" id="ARBA00009243"/>
    </source>
</evidence>
<evidence type="ECO:0000313" key="3">
    <source>
        <dbReference type="EnsemblMetazoa" id="G31185.11:cds"/>
    </source>
</evidence>